<dbReference type="InterPro" id="IPR000873">
    <property type="entry name" value="AMP-dep_synth/lig_dom"/>
</dbReference>
<feature type="domain" description="AMP-dependent synthetase/ligase" evidence="4">
    <location>
        <begin position="46"/>
        <end position="439"/>
    </location>
</feature>
<evidence type="ECO:0000313" key="7">
    <source>
        <dbReference type="Proteomes" id="UP001266099"/>
    </source>
</evidence>
<feature type="region of interest" description="Disordered" evidence="3">
    <location>
        <begin position="1"/>
        <end position="21"/>
    </location>
</feature>
<comment type="caution">
    <text evidence="6">The sequence shown here is derived from an EMBL/GenBank/DDBJ whole genome shotgun (WGS) entry which is preliminary data.</text>
</comment>
<dbReference type="InterPro" id="IPR042099">
    <property type="entry name" value="ANL_N_sf"/>
</dbReference>
<dbReference type="PANTHER" id="PTHR43201:SF5">
    <property type="entry name" value="MEDIUM-CHAIN ACYL-COA LIGASE ACSF2, MITOCHONDRIAL"/>
    <property type="match status" value="1"/>
</dbReference>
<dbReference type="SUPFAM" id="SSF56801">
    <property type="entry name" value="Acetyl-CoA synthetase-like"/>
    <property type="match status" value="1"/>
</dbReference>
<evidence type="ECO:0000256" key="3">
    <source>
        <dbReference type="SAM" id="MobiDB-lite"/>
    </source>
</evidence>
<evidence type="ECO:0000259" key="4">
    <source>
        <dbReference type="Pfam" id="PF00501"/>
    </source>
</evidence>
<dbReference type="Pfam" id="PF13193">
    <property type="entry name" value="AMP-binding_C"/>
    <property type="match status" value="1"/>
</dbReference>
<dbReference type="InterPro" id="IPR045851">
    <property type="entry name" value="AMP-bd_C_sf"/>
</dbReference>
<evidence type="ECO:0000256" key="2">
    <source>
        <dbReference type="ARBA" id="ARBA00022598"/>
    </source>
</evidence>
<dbReference type="InterPro" id="IPR025110">
    <property type="entry name" value="AMP-bd_C"/>
</dbReference>
<dbReference type="Gene3D" id="3.30.300.30">
    <property type="match status" value="1"/>
</dbReference>
<evidence type="ECO:0000259" key="5">
    <source>
        <dbReference type="Pfam" id="PF13193"/>
    </source>
</evidence>
<keyword evidence="2 6" id="KW-0436">Ligase</keyword>
<dbReference type="PANTHER" id="PTHR43201">
    <property type="entry name" value="ACYL-COA SYNTHETASE"/>
    <property type="match status" value="1"/>
</dbReference>
<dbReference type="Pfam" id="PF00501">
    <property type="entry name" value="AMP-binding"/>
    <property type="match status" value="1"/>
</dbReference>
<accession>A0ABU1T3J7</accession>
<protein>
    <submittedName>
        <fullName evidence="6">Fatty-acyl-CoA synthase</fullName>
        <ecNumber evidence="6">6.2.1.-</ecNumber>
    </submittedName>
</protein>
<dbReference type="RefSeq" id="WP_309957015.1">
    <property type="nucleotide sequence ID" value="NZ_JAVDUJ010000001.1"/>
</dbReference>
<dbReference type="EMBL" id="JAVDUJ010000001">
    <property type="protein sequence ID" value="MDR6939938.1"/>
    <property type="molecule type" value="Genomic_DNA"/>
</dbReference>
<proteinExistence type="inferred from homology"/>
<feature type="domain" description="AMP-binding enzyme C-terminal" evidence="5">
    <location>
        <begin position="489"/>
        <end position="565"/>
    </location>
</feature>
<dbReference type="EC" id="6.2.1.-" evidence="6"/>
<reference evidence="6 7" key="1">
    <citation type="submission" date="2023-07" db="EMBL/GenBank/DDBJ databases">
        <title>Sequencing the genomes of 1000 actinobacteria strains.</title>
        <authorList>
            <person name="Klenk H.-P."/>
        </authorList>
    </citation>
    <scope>NUCLEOTIDE SEQUENCE [LARGE SCALE GENOMIC DNA]</scope>
    <source>
        <strain evidence="6 7">DSM 15539</strain>
    </source>
</reference>
<dbReference type="GO" id="GO:0016874">
    <property type="term" value="F:ligase activity"/>
    <property type="evidence" value="ECO:0007669"/>
    <property type="project" value="UniProtKB-KW"/>
</dbReference>
<organism evidence="6 7">
    <name type="scientific">Arcanobacterium hippocoleae</name>
    <dbReference type="NCBI Taxonomy" id="149017"/>
    <lineage>
        <taxon>Bacteria</taxon>
        <taxon>Bacillati</taxon>
        <taxon>Actinomycetota</taxon>
        <taxon>Actinomycetes</taxon>
        <taxon>Actinomycetales</taxon>
        <taxon>Actinomycetaceae</taxon>
        <taxon>Arcanobacterium</taxon>
    </lineage>
</organism>
<keyword evidence="7" id="KW-1185">Reference proteome</keyword>
<sequence>MHDPQAKQKIAQKNQDPDADAVKTEKVAQSESILQAQFCNPAHSIDRVALAHPQRTNLIYGEQNWTVRESAKITRQIAELLLHLGVAAGERVALIARNTPYHLWIHAACARIGAIFVPISYRLQARELAQLLTICTPRVAVFDVETVSATYSDAITQLPKINSVFYLDADPQAPQCDTNLLERHKIHAFTAAYRDLPGKLLSVVKRKIAQIPAAKSQADPLLLSQIEYPTGLAAILFTSGSVGIPKAVGLTHAQLYWGNQNFRDGFEYSTVDRELVVAPLTHIGGFNGTTLDLFAHGGTVVVMREFDPEQLLTLLERHRVAMMFGVPTIYAAMLNHPKFAQFDLSNFRLPLIGGAVAAKSLLQRMIDAGLRPINVWGMTETAASGCCLSSAQALTAIGSIGVPFPRIATRIIDPETGTDSENGVGELVLSGPSVVQEYWNDPQATKAAFDGVWLHTGDLVQMDENGNFWVTGRIHNLINTGGEKVAPEEVERVLSEFPGVRDCTVVGIPDERWGEAIAAALILEKETPVPDLPALHSFAKGRIASYKLPKFIVPVPEFPIGANGKVDRLALAKLLSAASLQAQL</sequence>
<evidence type="ECO:0000256" key="1">
    <source>
        <dbReference type="ARBA" id="ARBA00006432"/>
    </source>
</evidence>
<evidence type="ECO:0000313" key="6">
    <source>
        <dbReference type="EMBL" id="MDR6939938.1"/>
    </source>
</evidence>
<gene>
    <name evidence="6" type="ORF">J2S36_001481</name>
</gene>
<comment type="similarity">
    <text evidence="1">Belongs to the ATP-dependent AMP-binding enzyme family.</text>
</comment>
<dbReference type="Proteomes" id="UP001266099">
    <property type="component" value="Unassembled WGS sequence"/>
</dbReference>
<dbReference type="Gene3D" id="3.40.50.12780">
    <property type="entry name" value="N-terminal domain of ligase-like"/>
    <property type="match status" value="1"/>
</dbReference>
<name>A0ABU1T3J7_9ACTO</name>